<accession>A0ABP9RA37</accession>
<comment type="caution">
    <text evidence="1">The sequence shown here is derived from an EMBL/GenBank/DDBJ whole genome shotgun (WGS) entry which is preliminary data.</text>
</comment>
<sequence length="59" mass="6354">MVARTLSPPLGPATFNLKGVASSEISLKDVVVSLLPFIANQLCMLPVLLSWSNLAMWLV</sequence>
<reference evidence="2" key="1">
    <citation type="journal article" date="2019" name="Int. J. Syst. Evol. Microbiol.">
        <title>The Global Catalogue of Microorganisms (GCM) 10K type strain sequencing project: providing services to taxonomists for standard genome sequencing and annotation.</title>
        <authorList>
            <consortium name="The Broad Institute Genomics Platform"/>
            <consortium name="The Broad Institute Genome Sequencing Center for Infectious Disease"/>
            <person name="Wu L."/>
            <person name="Ma J."/>
        </authorList>
    </citation>
    <scope>NUCLEOTIDE SEQUENCE [LARGE SCALE GENOMIC DNA]</scope>
    <source>
        <strain evidence="2">JCM 18472</strain>
    </source>
</reference>
<dbReference type="Proteomes" id="UP001500074">
    <property type="component" value="Unassembled WGS sequence"/>
</dbReference>
<evidence type="ECO:0000313" key="1">
    <source>
        <dbReference type="EMBL" id="GAA5173844.1"/>
    </source>
</evidence>
<evidence type="ECO:0000313" key="2">
    <source>
        <dbReference type="Proteomes" id="UP001500074"/>
    </source>
</evidence>
<gene>
    <name evidence="1" type="ORF">GCM10023342_13520</name>
</gene>
<name>A0ABP9RA37_9GAMM</name>
<organism evidence="1 2">
    <name type="scientific">Modicisalibacter zincidurans</name>
    <dbReference type="NCBI Taxonomy" id="1178777"/>
    <lineage>
        <taxon>Bacteria</taxon>
        <taxon>Pseudomonadati</taxon>
        <taxon>Pseudomonadota</taxon>
        <taxon>Gammaproteobacteria</taxon>
        <taxon>Oceanospirillales</taxon>
        <taxon>Halomonadaceae</taxon>
        <taxon>Modicisalibacter</taxon>
    </lineage>
</organism>
<dbReference type="EMBL" id="BAABKI010000013">
    <property type="protein sequence ID" value="GAA5173844.1"/>
    <property type="molecule type" value="Genomic_DNA"/>
</dbReference>
<protein>
    <submittedName>
        <fullName evidence="1">Uncharacterized protein</fullName>
    </submittedName>
</protein>
<proteinExistence type="predicted"/>
<keyword evidence="2" id="KW-1185">Reference proteome</keyword>